<gene>
    <name evidence="2" type="ORF">BD626DRAFT_576153</name>
</gene>
<evidence type="ECO:0000313" key="3">
    <source>
        <dbReference type="Proteomes" id="UP000320762"/>
    </source>
</evidence>
<comment type="caution">
    <text evidence="2">The sequence shown here is derived from an EMBL/GenBank/DDBJ whole genome shotgun (WGS) entry which is preliminary data.</text>
</comment>
<sequence length="473" mass="50195">MPVPGINPAFYQSARPASAAVAKYKDSVVPGGDGRQFERYVDRELRNQSYSEVASGGGGRWIYYETEEHDADQHDTNQHNNYDDVPAPRPPTPLELDLFQYINDTPPEAPVEGAEAETHAEGAELHIEGAGTRSPAHDFDHSAQDCDVSKKDIHGSNNVHGQPLVHARSAAPGNASIVAQTSYPPSSSLPSSALPVARAANHDGGTVHASSRAMSTSSTAITTSSTTIPTCIDAMSKYRARTAHLESIMASRPPSAFSDSGPYTTATRQSSDSRTSTNGSSRSSTSRSFSSSTRNASSSARAALSATSQSSSSSTASSSSSAASSSRTQLGHNKSYPHYTPPPIVPTDALPSSTYSTSAPGPLAGEECKTGEKRKAGPEDPTVACLWRHDAQHNGASHAQHTRCRCRFDVTQAELDLKTDICAHLLRSGADVVHMAYCRWHLCSQTGEGHYLVDHVFDHVMGKPGMLYGGGGQ</sequence>
<reference evidence="2 3" key="1">
    <citation type="journal article" date="2019" name="New Phytol.">
        <title>Comparative genomics reveals unique wood-decay strategies and fruiting body development in the Schizophyllaceae.</title>
        <authorList>
            <person name="Almasi E."/>
            <person name="Sahu N."/>
            <person name="Krizsan K."/>
            <person name="Balint B."/>
            <person name="Kovacs G.M."/>
            <person name="Kiss B."/>
            <person name="Cseklye J."/>
            <person name="Drula E."/>
            <person name="Henrissat B."/>
            <person name="Nagy I."/>
            <person name="Chovatia M."/>
            <person name="Adam C."/>
            <person name="LaButti K."/>
            <person name="Lipzen A."/>
            <person name="Riley R."/>
            <person name="Grigoriev I.V."/>
            <person name="Nagy L.G."/>
        </authorList>
    </citation>
    <scope>NUCLEOTIDE SEQUENCE [LARGE SCALE GENOMIC DNA]</scope>
    <source>
        <strain evidence="2 3">NL-1724</strain>
    </source>
</reference>
<feature type="compositionally biased region" description="Polar residues" evidence="1">
    <location>
        <begin position="350"/>
        <end position="359"/>
    </location>
</feature>
<feature type="region of interest" description="Disordered" evidence="1">
    <location>
        <begin position="249"/>
        <end position="375"/>
    </location>
</feature>
<dbReference type="EMBL" id="VDMD01000081">
    <property type="protein sequence ID" value="TRM56072.1"/>
    <property type="molecule type" value="Genomic_DNA"/>
</dbReference>
<name>A0A550BU57_9AGAR</name>
<protein>
    <submittedName>
        <fullName evidence="2">Uncharacterized protein</fullName>
    </submittedName>
</protein>
<dbReference type="AlphaFoldDB" id="A0A550BU57"/>
<feature type="compositionally biased region" description="Polar residues" evidence="1">
    <location>
        <begin position="257"/>
        <end position="269"/>
    </location>
</feature>
<dbReference type="Proteomes" id="UP000320762">
    <property type="component" value="Unassembled WGS sequence"/>
</dbReference>
<feature type="compositionally biased region" description="Low complexity" evidence="1">
    <location>
        <begin position="270"/>
        <end position="328"/>
    </location>
</feature>
<feature type="compositionally biased region" description="Low complexity" evidence="1">
    <location>
        <begin position="209"/>
        <end position="222"/>
    </location>
</feature>
<feature type="compositionally biased region" description="Basic and acidic residues" evidence="1">
    <location>
        <begin position="366"/>
        <end position="375"/>
    </location>
</feature>
<feature type="region of interest" description="Disordered" evidence="1">
    <location>
        <begin position="200"/>
        <end position="222"/>
    </location>
</feature>
<evidence type="ECO:0000313" key="2">
    <source>
        <dbReference type="EMBL" id="TRM56072.1"/>
    </source>
</evidence>
<accession>A0A550BU57</accession>
<organism evidence="2 3">
    <name type="scientific">Schizophyllum amplum</name>
    <dbReference type="NCBI Taxonomy" id="97359"/>
    <lineage>
        <taxon>Eukaryota</taxon>
        <taxon>Fungi</taxon>
        <taxon>Dikarya</taxon>
        <taxon>Basidiomycota</taxon>
        <taxon>Agaricomycotina</taxon>
        <taxon>Agaricomycetes</taxon>
        <taxon>Agaricomycetidae</taxon>
        <taxon>Agaricales</taxon>
        <taxon>Schizophyllaceae</taxon>
        <taxon>Schizophyllum</taxon>
    </lineage>
</organism>
<evidence type="ECO:0000256" key="1">
    <source>
        <dbReference type="SAM" id="MobiDB-lite"/>
    </source>
</evidence>
<proteinExistence type="predicted"/>
<keyword evidence="3" id="KW-1185">Reference proteome</keyword>